<protein>
    <recommendedName>
        <fullName evidence="3">histidine kinase</fullName>
        <ecNumber evidence="3">2.7.13.3</ecNumber>
    </recommendedName>
</protein>
<dbReference type="PRINTS" id="PR00344">
    <property type="entry name" value="BCTRLSENSOR"/>
</dbReference>
<dbReference type="InterPro" id="IPR005467">
    <property type="entry name" value="His_kinase_dom"/>
</dbReference>
<feature type="transmembrane region" description="Helical" evidence="12">
    <location>
        <begin position="243"/>
        <end position="262"/>
    </location>
</feature>
<dbReference type="InterPro" id="IPR036097">
    <property type="entry name" value="HisK_dim/P_sf"/>
</dbReference>
<feature type="transmembrane region" description="Helical" evidence="12">
    <location>
        <begin position="126"/>
        <end position="154"/>
    </location>
</feature>
<evidence type="ECO:0000313" key="14">
    <source>
        <dbReference type="EMBL" id="KYC36343.1"/>
    </source>
</evidence>
<evidence type="ECO:0000256" key="9">
    <source>
        <dbReference type="ARBA" id="ARBA00023012"/>
    </source>
</evidence>
<evidence type="ECO:0000256" key="4">
    <source>
        <dbReference type="ARBA" id="ARBA00022475"/>
    </source>
</evidence>
<feature type="transmembrane region" description="Helical" evidence="12">
    <location>
        <begin position="197"/>
        <end position="217"/>
    </location>
</feature>
<feature type="transmembrane region" description="Helical" evidence="12">
    <location>
        <begin position="50"/>
        <end position="69"/>
    </location>
</feature>
<evidence type="ECO:0000256" key="8">
    <source>
        <dbReference type="ARBA" id="ARBA00022989"/>
    </source>
</evidence>
<dbReference type="Gene3D" id="1.10.287.130">
    <property type="match status" value="1"/>
</dbReference>
<comment type="caution">
    <text evidence="14">The sequence shown here is derived from an EMBL/GenBank/DDBJ whole genome shotgun (WGS) entry which is preliminary data.</text>
</comment>
<evidence type="ECO:0000256" key="2">
    <source>
        <dbReference type="ARBA" id="ARBA00004651"/>
    </source>
</evidence>
<feature type="transmembrane region" description="Helical" evidence="12">
    <location>
        <begin position="20"/>
        <end position="43"/>
    </location>
</feature>
<dbReference type="InterPro" id="IPR003661">
    <property type="entry name" value="HisK_dim/P_dom"/>
</dbReference>
<dbReference type="PANTHER" id="PTHR43065">
    <property type="entry name" value="SENSOR HISTIDINE KINASE"/>
    <property type="match status" value="1"/>
</dbReference>
<evidence type="ECO:0000256" key="6">
    <source>
        <dbReference type="ARBA" id="ARBA00022692"/>
    </source>
</evidence>
<dbReference type="InterPro" id="IPR003594">
    <property type="entry name" value="HATPase_dom"/>
</dbReference>
<dbReference type="Proteomes" id="UP000076925">
    <property type="component" value="Unassembled WGS sequence"/>
</dbReference>
<sequence>MEILTPESMKTRLPFALDWTVFLTILALPVIHFCVSKVALSLAFKNGVTVVWPTAGIYLAAVLVLGYRIWPAILFSELLINSSLIYQNIVVSVSISIIDLLDPLLVTFGIHYFIRHYYFLNRSQDVFKFVGVIMASPLLTTTLATTVLCLNGIASWKEYGESWWSWWTSIVISMLLVTPALLTWSKRSRLLRQPRRLWIIEFTLLLFLTAVITQVAFGGEYSVEYMLIPLLAWSAFRFQHREVTLLIVIMSGIAIWGTAQGFGSFVRPSANESLVLLQSFVGVIALSTLLLSAVIHENRQAALELQQANEELEQRVDERTLELKNALQELQQTQFQMIQSEKMSSLGQLVAGVAHEINNPVNFIHGNISHLNEYTQDLLRMLQLYQQRHLSNDPEIQALAEEIDLEFLISDLQKMLASMKMGTDRIRSIVLSLRNFSRMDEAEFKAVDIHEGIESTLLILQHRLKDKPECPAIEVTRDYGSLPQVECYPGQLNQVLMNILVNAIDALDEVNAKRTYQQIEENPSQITIRTAVKDVQWIEIAVADNGPGMTQQVKNRIFDPFFTTKPVGKGTGMGMAISYQIITEKHGGKLECLSTLGKGTEFIIQLPIRPLLCNTLARSRDRTF</sequence>
<dbReference type="SMART" id="SM00388">
    <property type="entry name" value="HisKA"/>
    <property type="match status" value="1"/>
</dbReference>
<dbReference type="SMART" id="SM00387">
    <property type="entry name" value="HATPase_c"/>
    <property type="match status" value="1"/>
</dbReference>
<accession>A0A139WVB5</accession>
<reference evidence="14 15" key="1">
    <citation type="journal article" date="2013" name="Genome Biol. Evol.">
        <title>Genomes of Stigonematalean cyanobacteria (subsection V) and the evolution of oxygenic photosynthesis from prokaryotes to plastids.</title>
        <authorList>
            <person name="Dagan T."/>
            <person name="Roettger M."/>
            <person name="Stucken K."/>
            <person name="Landan G."/>
            <person name="Koch R."/>
            <person name="Major P."/>
            <person name="Gould S.B."/>
            <person name="Goremykin V.V."/>
            <person name="Rippka R."/>
            <person name="Tandeau de Marsac N."/>
            <person name="Gugger M."/>
            <person name="Lockhart P.J."/>
            <person name="Allen J.F."/>
            <person name="Brune I."/>
            <person name="Maus I."/>
            <person name="Puhler A."/>
            <person name="Martin W.F."/>
        </authorList>
    </citation>
    <scope>NUCLEOTIDE SEQUENCE [LARGE SCALE GENOMIC DNA]</scope>
    <source>
        <strain evidence="14 15">PCC 7110</strain>
    </source>
</reference>
<dbReference type="EC" id="2.7.13.3" evidence="3"/>
<dbReference type="AlphaFoldDB" id="A0A139WVB5"/>
<keyword evidence="8 12" id="KW-1133">Transmembrane helix</keyword>
<keyword evidence="15" id="KW-1185">Reference proteome</keyword>
<dbReference type="GO" id="GO:0000155">
    <property type="term" value="F:phosphorelay sensor kinase activity"/>
    <property type="evidence" value="ECO:0007669"/>
    <property type="project" value="InterPro"/>
</dbReference>
<keyword evidence="7" id="KW-0418">Kinase</keyword>
<evidence type="ECO:0000256" key="3">
    <source>
        <dbReference type="ARBA" id="ARBA00012438"/>
    </source>
</evidence>
<dbReference type="CDD" id="cd00082">
    <property type="entry name" value="HisKA"/>
    <property type="match status" value="1"/>
</dbReference>
<evidence type="ECO:0000256" key="10">
    <source>
        <dbReference type="ARBA" id="ARBA00023136"/>
    </source>
</evidence>
<feature type="transmembrane region" description="Helical" evidence="12">
    <location>
        <begin position="274"/>
        <end position="295"/>
    </location>
</feature>
<evidence type="ECO:0000256" key="5">
    <source>
        <dbReference type="ARBA" id="ARBA00022553"/>
    </source>
</evidence>
<keyword evidence="10 12" id="KW-0472">Membrane</keyword>
<keyword evidence="7" id="KW-0808">Transferase</keyword>
<evidence type="ECO:0000256" key="12">
    <source>
        <dbReference type="SAM" id="Phobius"/>
    </source>
</evidence>
<feature type="transmembrane region" description="Helical" evidence="12">
    <location>
        <begin position="166"/>
        <end position="185"/>
    </location>
</feature>
<comment type="catalytic activity">
    <reaction evidence="1">
        <text>ATP + protein L-histidine = ADP + protein N-phospho-L-histidine.</text>
        <dbReference type="EC" id="2.7.13.3"/>
    </reaction>
</comment>
<dbReference type="InterPro" id="IPR036890">
    <property type="entry name" value="HATPase_C_sf"/>
</dbReference>
<dbReference type="STRING" id="128403.WA1_42250"/>
<name>A0A139WVB5_9CYAN</name>
<keyword evidence="5" id="KW-0597">Phosphoprotein</keyword>
<keyword evidence="4" id="KW-1003">Cell membrane</keyword>
<dbReference type="PROSITE" id="PS50109">
    <property type="entry name" value="HIS_KIN"/>
    <property type="match status" value="1"/>
</dbReference>
<comment type="subcellular location">
    <subcellularLocation>
        <location evidence="2">Cell membrane</location>
        <topology evidence="2">Multi-pass membrane protein</topology>
    </subcellularLocation>
</comment>
<gene>
    <name evidence="14" type="ORF">WA1_42250</name>
</gene>
<feature type="coiled-coil region" evidence="11">
    <location>
        <begin position="291"/>
        <end position="333"/>
    </location>
</feature>
<organism evidence="14 15">
    <name type="scientific">Scytonema hofmannii PCC 7110</name>
    <dbReference type="NCBI Taxonomy" id="128403"/>
    <lineage>
        <taxon>Bacteria</taxon>
        <taxon>Bacillati</taxon>
        <taxon>Cyanobacteriota</taxon>
        <taxon>Cyanophyceae</taxon>
        <taxon>Nostocales</taxon>
        <taxon>Scytonemataceae</taxon>
        <taxon>Scytonema</taxon>
    </lineage>
</organism>
<proteinExistence type="predicted"/>
<dbReference type="InterPro" id="IPR004358">
    <property type="entry name" value="Sig_transdc_His_kin-like_C"/>
</dbReference>
<evidence type="ECO:0000256" key="11">
    <source>
        <dbReference type="SAM" id="Coils"/>
    </source>
</evidence>
<evidence type="ECO:0000256" key="1">
    <source>
        <dbReference type="ARBA" id="ARBA00000085"/>
    </source>
</evidence>
<dbReference type="InterPro" id="IPR007895">
    <property type="entry name" value="MASE1"/>
</dbReference>
<dbReference type="PANTHER" id="PTHR43065:SF50">
    <property type="entry name" value="HISTIDINE KINASE"/>
    <property type="match status" value="1"/>
</dbReference>
<dbReference type="EMBL" id="ANNX02000047">
    <property type="protein sequence ID" value="KYC36343.1"/>
    <property type="molecule type" value="Genomic_DNA"/>
</dbReference>
<evidence type="ECO:0000313" key="15">
    <source>
        <dbReference type="Proteomes" id="UP000076925"/>
    </source>
</evidence>
<dbReference type="Gene3D" id="3.30.565.10">
    <property type="entry name" value="Histidine kinase-like ATPase, C-terminal domain"/>
    <property type="match status" value="1"/>
</dbReference>
<keyword evidence="9" id="KW-0902">Two-component regulatory system</keyword>
<keyword evidence="11" id="KW-0175">Coiled coil</keyword>
<feature type="transmembrane region" description="Helical" evidence="12">
    <location>
        <begin position="89"/>
        <end position="114"/>
    </location>
</feature>
<evidence type="ECO:0000256" key="7">
    <source>
        <dbReference type="ARBA" id="ARBA00022777"/>
    </source>
</evidence>
<feature type="domain" description="Histidine kinase" evidence="13">
    <location>
        <begin position="352"/>
        <end position="610"/>
    </location>
</feature>
<dbReference type="Pfam" id="PF02518">
    <property type="entry name" value="HATPase_c"/>
    <property type="match status" value="1"/>
</dbReference>
<evidence type="ECO:0000259" key="13">
    <source>
        <dbReference type="PROSITE" id="PS50109"/>
    </source>
</evidence>
<dbReference type="SUPFAM" id="SSF55874">
    <property type="entry name" value="ATPase domain of HSP90 chaperone/DNA topoisomerase II/histidine kinase"/>
    <property type="match status" value="1"/>
</dbReference>
<dbReference type="OrthoDB" id="9773246at2"/>
<dbReference type="Pfam" id="PF05231">
    <property type="entry name" value="MASE1"/>
    <property type="match status" value="1"/>
</dbReference>
<dbReference type="GO" id="GO:0005886">
    <property type="term" value="C:plasma membrane"/>
    <property type="evidence" value="ECO:0007669"/>
    <property type="project" value="UniProtKB-SubCell"/>
</dbReference>
<keyword evidence="6 12" id="KW-0812">Transmembrane</keyword>
<dbReference type="SUPFAM" id="SSF47384">
    <property type="entry name" value="Homodimeric domain of signal transducing histidine kinase"/>
    <property type="match status" value="1"/>
</dbReference>